<feature type="chain" id="PRO_5039224072" evidence="1">
    <location>
        <begin position="29"/>
        <end position="152"/>
    </location>
</feature>
<dbReference type="InterPro" id="IPR012334">
    <property type="entry name" value="Pectin_lyas_fold"/>
</dbReference>
<keyword evidence="1" id="KW-0732">Signal</keyword>
<evidence type="ECO:0000313" key="2">
    <source>
        <dbReference type="EMBL" id="OMI37586.1"/>
    </source>
</evidence>
<dbReference type="AlphaFoldDB" id="A0A1R1SH83"/>
<dbReference type="SUPFAM" id="SSF51126">
    <property type="entry name" value="Pectin lyase-like"/>
    <property type="match status" value="1"/>
</dbReference>
<name>A0A1R1SH83_9ACTN</name>
<organism evidence="2 3">
    <name type="scientific">Streptomyces sparsogenes DSM 40356</name>
    <dbReference type="NCBI Taxonomy" id="1331668"/>
    <lineage>
        <taxon>Bacteria</taxon>
        <taxon>Bacillati</taxon>
        <taxon>Actinomycetota</taxon>
        <taxon>Actinomycetes</taxon>
        <taxon>Kitasatosporales</taxon>
        <taxon>Streptomycetaceae</taxon>
        <taxon>Streptomyces</taxon>
    </lineage>
</organism>
<sequence length="152" mass="15356">MHSRTPSRTRGLIAAPAAGILAVGGLVAAGAAAEDGHESTAARPIQVSDTTQLESALAAARPGDTIELADGRYRGGLVITASGTADARITLTGSPRAVLTARDGAAYGLRLDGASYWTVRGITIAGGREGVVIDRAESVTVDSVTVRRPGHA</sequence>
<accession>A0A1R1SH83</accession>
<dbReference type="Proteomes" id="UP000186168">
    <property type="component" value="Unassembled WGS sequence"/>
</dbReference>
<dbReference type="EMBL" id="ASQP01000285">
    <property type="protein sequence ID" value="OMI37586.1"/>
    <property type="molecule type" value="Genomic_DNA"/>
</dbReference>
<protein>
    <submittedName>
        <fullName evidence="2">Uncharacterized protein</fullName>
    </submittedName>
</protein>
<proteinExistence type="predicted"/>
<feature type="signal peptide" evidence="1">
    <location>
        <begin position="1"/>
        <end position="28"/>
    </location>
</feature>
<dbReference type="GeneID" id="96741556"/>
<keyword evidence="3" id="KW-1185">Reference proteome</keyword>
<evidence type="ECO:0000256" key="1">
    <source>
        <dbReference type="SAM" id="SignalP"/>
    </source>
</evidence>
<dbReference type="Gene3D" id="2.160.20.10">
    <property type="entry name" value="Single-stranded right-handed beta-helix, Pectin lyase-like"/>
    <property type="match status" value="1"/>
</dbReference>
<evidence type="ECO:0000313" key="3">
    <source>
        <dbReference type="Proteomes" id="UP000186168"/>
    </source>
</evidence>
<dbReference type="InterPro" id="IPR011050">
    <property type="entry name" value="Pectin_lyase_fold/virulence"/>
</dbReference>
<dbReference type="RefSeq" id="WP_065958467.1">
    <property type="nucleotide sequence ID" value="NZ_ASQP01000285.1"/>
</dbReference>
<dbReference type="STRING" id="67365.GCA_001704635_02210"/>
<reference evidence="2 3" key="1">
    <citation type="submission" date="2013-05" db="EMBL/GenBank/DDBJ databases">
        <title>Genome sequence of Streptomyces sparsogenes DSM 40356.</title>
        <authorList>
            <person name="Coyne S."/>
            <person name="Seebeck F.P."/>
        </authorList>
    </citation>
    <scope>NUCLEOTIDE SEQUENCE [LARGE SCALE GENOMIC DNA]</scope>
    <source>
        <strain evidence="2 3">DSM 40356</strain>
    </source>
</reference>
<comment type="caution">
    <text evidence="2">The sequence shown here is derived from an EMBL/GenBank/DDBJ whole genome shotgun (WGS) entry which is preliminary data.</text>
</comment>
<gene>
    <name evidence="2" type="ORF">SPAR_20280</name>
</gene>